<organism evidence="2 3">
    <name type="scientific">Halpernia humi</name>
    <dbReference type="NCBI Taxonomy" id="493375"/>
    <lineage>
        <taxon>Bacteria</taxon>
        <taxon>Pseudomonadati</taxon>
        <taxon>Bacteroidota</taxon>
        <taxon>Flavobacteriia</taxon>
        <taxon>Flavobacteriales</taxon>
        <taxon>Weeksellaceae</taxon>
        <taxon>Chryseobacterium group</taxon>
        <taxon>Halpernia</taxon>
    </lineage>
</organism>
<dbReference type="EMBL" id="FNUS01000004">
    <property type="protein sequence ID" value="SEG31785.1"/>
    <property type="molecule type" value="Genomic_DNA"/>
</dbReference>
<accession>A0A1H5Z7U4</accession>
<reference evidence="3" key="1">
    <citation type="submission" date="2016-10" db="EMBL/GenBank/DDBJ databases">
        <authorList>
            <person name="Varghese N."/>
            <person name="Submissions S."/>
        </authorList>
    </citation>
    <scope>NUCLEOTIDE SEQUENCE [LARGE SCALE GENOMIC DNA]</scope>
    <source>
        <strain evidence="3">DSM 21580</strain>
    </source>
</reference>
<protein>
    <recommendedName>
        <fullName evidence="4">Outer membrane protein beta-barrel domain-containing protein</fullName>
    </recommendedName>
</protein>
<dbReference type="AlphaFoldDB" id="A0A1H5Z7U4"/>
<dbReference type="OrthoDB" id="796858at2"/>
<name>A0A1H5Z7U4_9FLAO</name>
<evidence type="ECO:0008006" key="4">
    <source>
        <dbReference type="Google" id="ProtNLM"/>
    </source>
</evidence>
<keyword evidence="1" id="KW-0732">Signal</keyword>
<dbReference type="Proteomes" id="UP000236738">
    <property type="component" value="Unassembled WGS sequence"/>
</dbReference>
<keyword evidence="3" id="KW-1185">Reference proteome</keyword>
<gene>
    <name evidence="2" type="ORF">SAMN05421847_2014</name>
</gene>
<evidence type="ECO:0000313" key="3">
    <source>
        <dbReference type="Proteomes" id="UP000236738"/>
    </source>
</evidence>
<sequence length="203" mass="23076">MKRKLIYLTIYLGFFATFSAQKTNPIIFADFGIGIGNDMTAKGGFLFYSSLNYEKNKNLITVRYSQLNELGFDVVPVAFIVFPLVTNDVNAKEIAIMYGRRYTKENFSFSFSGGISTNIYEQNLKTEDGNYFKQNTNYLGLPLEFSIKWFKREKSPYRIYGLIPVGKPTSLGNSIGFKLIGNISQHSYIGLGLDFGIGYHKEY</sequence>
<feature type="chain" id="PRO_5009291331" description="Outer membrane protein beta-barrel domain-containing protein" evidence="1">
    <location>
        <begin position="23"/>
        <end position="203"/>
    </location>
</feature>
<evidence type="ECO:0000313" key="2">
    <source>
        <dbReference type="EMBL" id="SEG31785.1"/>
    </source>
</evidence>
<evidence type="ECO:0000256" key="1">
    <source>
        <dbReference type="SAM" id="SignalP"/>
    </source>
</evidence>
<feature type="signal peptide" evidence="1">
    <location>
        <begin position="1"/>
        <end position="22"/>
    </location>
</feature>
<dbReference type="RefSeq" id="WP_103913895.1">
    <property type="nucleotide sequence ID" value="NZ_FNUS01000004.1"/>
</dbReference>
<proteinExistence type="predicted"/>